<dbReference type="AlphaFoldDB" id="A0A1B7ZBM6"/>
<dbReference type="KEGG" id="mart:BTR34_02895"/>
<gene>
    <name evidence="1" type="ORF">A9200_16495</name>
</gene>
<accession>A0A1B7ZBM6</accession>
<dbReference type="EMBL" id="LZFP01000009">
    <property type="protein sequence ID" value="OBR40082.1"/>
    <property type="molecule type" value="Genomic_DNA"/>
</dbReference>
<evidence type="ECO:0000313" key="1">
    <source>
        <dbReference type="EMBL" id="OBR40082.1"/>
    </source>
</evidence>
<proteinExistence type="predicted"/>
<keyword evidence="2" id="KW-1185">Reference proteome</keyword>
<name>A0A1B7ZBM6_9FLAO</name>
<protein>
    <submittedName>
        <fullName evidence="1">Uncharacterized protein</fullName>
    </submittedName>
</protein>
<dbReference type="Proteomes" id="UP000092164">
    <property type="component" value="Unassembled WGS sequence"/>
</dbReference>
<evidence type="ECO:0000313" key="2">
    <source>
        <dbReference type="Proteomes" id="UP000092164"/>
    </source>
</evidence>
<organism evidence="1 2">
    <name type="scientific">Maribacter hydrothermalis</name>
    <dbReference type="NCBI Taxonomy" id="1836467"/>
    <lineage>
        <taxon>Bacteria</taxon>
        <taxon>Pseudomonadati</taxon>
        <taxon>Bacteroidota</taxon>
        <taxon>Flavobacteriia</taxon>
        <taxon>Flavobacteriales</taxon>
        <taxon>Flavobacteriaceae</taxon>
        <taxon>Maribacter</taxon>
    </lineage>
</organism>
<dbReference type="STRING" id="1836467.BTR34_02895"/>
<sequence>MKVLITPKKASFYSFKCTVAKFLLNDVDTTQQITPLFENLGNLNFSISTKQKQEQTFFSPGI</sequence>
<comment type="caution">
    <text evidence="1">The sequence shown here is derived from an EMBL/GenBank/DDBJ whole genome shotgun (WGS) entry which is preliminary data.</text>
</comment>
<reference evidence="2" key="1">
    <citation type="submission" date="2016-06" db="EMBL/GenBank/DDBJ databases">
        <authorList>
            <person name="Zhan P."/>
        </authorList>
    </citation>
    <scope>NUCLEOTIDE SEQUENCE [LARGE SCALE GENOMIC DNA]</scope>
    <source>
        <strain evidence="2">T28</strain>
    </source>
</reference>